<feature type="signal peptide" evidence="1">
    <location>
        <begin position="1"/>
        <end position="29"/>
    </location>
</feature>
<accession>A0A6J4HMF7</accession>
<evidence type="ECO:0008006" key="3">
    <source>
        <dbReference type="Google" id="ProtNLM"/>
    </source>
</evidence>
<organism evidence="2">
    <name type="scientific">uncultured Acetobacteraceae bacterium</name>
    <dbReference type="NCBI Taxonomy" id="169975"/>
    <lineage>
        <taxon>Bacteria</taxon>
        <taxon>Pseudomonadati</taxon>
        <taxon>Pseudomonadota</taxon>
        <taxon>Alphaproteobacteria</taxon>
        <taxon>Acetobacterales</taxon>
        <taxon>Acetobacteraceae</taxon>
        <taxon>environmental samples</taxon>
    </lineage>
</organism>
<reference evidence="2" key="1">
    <citation type="submission" date="2020-02" db="EMBL/GenBank/DDBJ databases">
        <authorList>
            <person name="Meier V. D."/>
        </authorList>
    </citation>
    <scope>NUCLEOTIDE SEQUENCE</scope>
    <source>
        <strain evidence="2">AVDCRST_MAG04</strain>
    </source>
</reference>
<sequence>MPKPKPARRSPAPVAAALAAFACSTPALALEHTRLEPVWFETAAPDGGAGRTAQALLNLPPGWLIGDAGVIILSDRTWPGLARERLVAALLEEEAAVLEFDVAAARGPGPENARPEAPMAAELVPGVRGAVRALRRDAGAGLVVALGYGAGGEAAVLSASPERTTVPEDTGLVAAASLGPGPARFALGGAAPGRGWPVRAERLCGVLAKAAAPSEAECRRALLDPGEGRAVRLAGP</sequence>
<evidence type="ECO:0000256" key="1">
    <source>
        <dbReference type="SAM" id="SignalP"/>
    </source>
</evidence>
<keyword evidence="1" id="KW-0732">Signal</keyword>
<evidence type="ECO:0000313" key="2">
    <source>
        <dbReference type="EMBL" id="CAA9228920.1"/>
    </source>
</evidence>
<gene>
    <name evidence="2" type="ORF">AVDCRST_MAG04-1026</name>
</gene>
<dbReference type="AlphaFoldDB" id="A0A6J4HMF7"/>
<protein>
    <recommendedName>
        <fullName evidence="3">Dienelactone hydrolase domain-containing protein</fullName>
    </recommendedName>
</protein>
<dbReference type="PROSITE" id="PS51257">
    <property type="entry name" value="PROKAR_LIPOPROTEIN"/>
    <property type="match status" value="1"/>
</dbReference>
<proteinExistence type="predicted"/>
<name>A0A6J4HMF7_9PROT</name>
<dbReference type="EMBL" id="CADCTL010000077">
    <property type="protein sequence ID" value="CAA9228920.1"/>
    <property type="molecule type" value="Genomic_DNA"/>
</dbReference>
<feature type="chain" id="PRO_5026903792" description="Dienelactone hydrolase domain-containing protein" evidence="1">
    <location>
        <begin position="30"/>
        <end position="236"/>
    </location>
</feature>